<comment type="similarity">
    <text evidence="1">Belongs to the inositol monophosphatase superfamily.</text>
</comment>
<evidence type="ECO:0000256" key="3">
    <source>
        <dbReference type="ARBA" id="ARBA00022801"/>
    </source>
</evidence>
<dbReference type="InterPro" id="IPR020583">
    <property type="entry name" value="Inositol_monoP_metal-BS"/>
</dbReference>
<organism evidence="6 7">
    <name type="scientific">Maliponia aquimaris</name>
    <dbReference type="NCBI Taxonomy" id="1673631"/>
    <lineage>
        <taxon>Bacteria</taxon>
        <taxon>Pseudomonadati</taxon>
        <taxon>Pseudomonadota</taxon>
        <taxon>Alphaproteobacteria</taxon>
        <taxon>Rhodobacterales</taxon>
        <taxon>Paracoccaceae</taxon>
        <taxon>Maliponia</taxon>
    </lineage>
</organism>
<accession>A0A238JQC3</accession>
<evidence type="ECO:0000256" key="2">
    <source>
        <dbReference type="ARBA" id="ARBA00022723"/>
    </source>
</evidence>
<protein>
    <submittedName>
        <fullName evidence="6">Inositol-1-monophosphatase</fullName>
        <ecNumber evidence="6">3.1.3.25</ecNumber>
    </submittedName>
</protein>
<dbReference type="Proteomes" id="UP000207598">
    <property type="component" value="Unassembled WGS sequence"/>
</dbReference>
<keyword evidence="7" id="KW-1185">Reference proteome</keyword>
<name>A0A238JQC3_9RHOB</name>
<evidence type="ECO:0000313" key="6">
    <source>
        <dbReference type="EMBL" id="SMX32052.1"/>
    </source>
</evidence>
<dbReference type="Pfam" id="PF00459">
    <property type="entry name" value="Inositol_P"/>
    <property type="match status" value="1"/>
</dbReference>
<feature type="binding site" evidence="5">
    <location>
        <position position="236"/>
    </location>
    <ligand>
        <name>Mg(2+)</name>
        <dbReference type="ChEBI" id="CHEBI:18420"/>
        <label>1</label>
        <note>catalytic</note>
    </ligand>
</feature>
<dbReference type="PANTHER" id="PTHR20854">
    <property type="entry name" value="INOSITOL MONOPHOSPHATASE"/>
    <property type="match status" value="1"/>
</dbReference>
<gene>
    <name evidence="6" type="primary">suhB_1</name>
    <name evidence="6" type="ORF">MAA8898_00127</name>
</gene>
<dbReference type="Gene3D" id="3.30.540.10">
    <property type="entry name" value="Fructose-1,6-Bisphosphatase, subunit A, domain 1"/>
    <property type="match status" value="1"/>
</dbReference>
<dbReference type="PANTHER" id="PTHR20854:SF4">
    <property type="entry name" value="INOSITOL-1-MONOPHOSPHATASE-RELATED"/>
    <property type="match status" value="1"/>
</dbReference>
<dbReference type="EC" id="3.1.3.25" evidence="6"/>
<feature type="binding site" evidence="5">
    <location>
        <position position="107"/>
    </location>
    <ligand>
        <name>Mg(2+)</name>
        <dbReference type="ChEBI" id="CHEBI:18420"/>
        <label>1</label>
        <note>catalytic</note>
    </ligand>
</feature>
<dbReference type="EMBL" id="FXYF01000001">
    <property type="protein sequence ID" value="SMX32052.1"/>
    <property type="molecule type" value="Genomic_DNA"/>
</dbReference>
<dbReference type="GO" id="GO:0007165">
    <property type="term" value="P:signal transduction"/>
    <property type="evidence" value="ECO:0007669"/>
    <property type="project" value="TreeGrafter"/>
</dbReference>
<dbReference type="GO" id="GO:0046872">
    <property type="term" value="F:metal ion binding"/>
    <property type="evidence" value="ECO:0007669"/>
    <property type="project" value="UniProtKB-KW"/>
</dbReference>
<comment type="cofactor">
    <cofactor evidence="5">
        <name>Mg(2+)</name>
        <dbReference type="ChEBI" id="CHEBI:18420"/>
    </cofactor>
</comment>
<keyword evidence="3 6" id="KW-0378">Hydrolase</keyword>
<dbReference type="GO" id="GO:0006020">
    <property type="term" value="P:inositol metabolic process"/>
    <property type="evidence" value="ECO:0007669"/>
    <property type="project" value="TreeGrafter"/>
</dbReference>
<evidence type="ECO:0000313" key="7">
    <source>
        <dbReference type="Proteomes" id="UP000207598"/>
    </source>
</evidence>
<dbReference type="SUPFAM" id="SSF56655">
    <property type="entry name" value="Carbohydrate phosphatase"/>
    <property type="match status" value="1"/>
</dbReference>
<feature type="binding site" evidence="5">
    <location>
        <position position="105"/>
    </location>
    <ligand>
        <name>Mg(2+)</name>
        <dbReference type="ChEBI" id="CHEBI:18420"/>
        <label>1</label>
        <note>catalytic</note>
    </ligand>
</feature>
<feature type="binding site" evidence="5">
    <location>
        <position position="82"/>
    </location>
    <ligand>
        <name>Mg(2+)</name>
        <dbReference type="ChEBI" id="CHEBI:18420"/>
        <label>1</label>
        <note>catalytic</note>
    </ligand>
</feature>
<evidence type="ECO:0000256" key="1">
    <source>
        <dbReference type="ARBA" id="ARBA00009759"/>
    </source>
</evidence>
<keyword evidence="4 5" id="KW-0460">Magnesium</keyword>
<evidence type="ECO:0000256" key="5">
    <source>
        <dbReference type="PIRSR" id="PIRSR600760-2"/>
    </source>
</evidence>
<dbReference type="PRINTS" id="PR00377">
    <property type="entry name" value="IMPHPHTASES"/>
</dbReference>
<reference evidence="6 7" key="1">
    <citation type="submission" date="2017-05" db="EMBL/GenBank/DDBJ databases">
        <authorList>
            <person name="Song R."/>
            <person name="Chenine A.L."/>
            <person name="Ruprecht R.M."/>
        </authorList>
    </citation>
    <scope>NUCLEOTIDE SEQUENCE [LARGE SCALE GENOMIC DNA]</scope>
    <source>
        <strain evidence="6 7">CECT 8898</strain>
    </source>
</reference>
<dbReference type="Gene3D" id="3.40.190.80">
    <property type="match status" value="1"/>
</dbReference>
<evidence type="ECO:0000256" key="4">
    <source>
        <dbReference type="ARBA" id="ARBA00022842"/>
    </source>
</evidence>
<feature type="binding site" evidence="5">
    <location>
        <position position="108"/>
    </location>
    <ligand>
        <name>Mg(2+)</name>
        <dbReference type="ChEBI" id="CHEBI:18420"/>
        <label>1</label>
        <note>catalytic</note>
    </ligand>
</feature>
<keyword evidence="2 5" id="KW-0479">Metal-binding</keyword>
<sequence>MSDSLPMPVTAPLSPAQRMQLFNLVRRAARTEIMPRFRKLGTHQIGEKTGPHDLVTEADKASEAMITRGLQIMFPHALIVGEEAASAHPEMIDKIAGAELCFTIDPIDGTWNYAKGLPLFGVMVSVLRFGRPVLGLLYDPVLNDIIWADTDHSARMQLPQRTSRSVLTAHDQHRPLNQLNGFVALFLLPPDKRAEAASKLPLFDRVWSLRCACHEFRTLAQGEIDFVLFPKLTAWDQPAGVIVTRQAGGHVAMLDGSEYRGDTKSGYLLAASDQETWNRVAEVFSFLVDTPVKSTPAPERNAFPGETAVDSDA</sequence>
<dbReference type="OrthoDB" id="9785695at2"/>
<dbReference type="AlphaFoldDB" id="A0A238JQC3"/>
<dbReference type="GO" id="GO:0008934">
    <property type="term" value="F:inositol monophosphate 1-phosphatase activity"/>
    <property type="evidence" value="ECO:0007669"/>
    <property type="project" value="TreeGrafter"/>
</dbReference>
<dbReference type="PROSITE" id="PS00629">
    <property type="entry name" value="IMP_1"/>
    <property type="match status" value="1"/>
</dbReference>
<dbReference type="InterPro" id="IPR000760">
    <property type="entry name" value="Inositol_monophosphatase-like"/>
</dbReference>
<dbReference type="RefSeq" id="WP_094019030.1">
    <property type="nucleotide sequence ID" value="NZ_FXYF01000001.1"/>
</dbReference>
<proteinExistence type="inferred from homology"/>